<protein>
    <submittedName>
        <fullName evidence="6">Uncharacterized protein</fullName>
    </submittedName>
</protein>
<evidence type="ECO:0000313" key="6">
    <source>
        <dbReference type="EMBL" id="NMD49112.1"/>
    </source>
</evidence>
<evidence type="ECO:0000256" key="1">
    <source>
        <dbReference type="ARBA" id="ARBA00004141"/>
    </source>
</evidence>
<dbReference type="AlphaFoldDB" id="A0A7X9LDT9"/>
<comment type="caution">
    <text evidence="6">The sequence shown here is derived from an EMBL/GenBank/DDBJ whole genome shotgun (WGS) entry which is preliminary data.</text>
</comment>
<proteinExistence type="predicted"/>
<sequence>MTLTIISILLAVIAVITGFFGMNVPLPFANVANAWFFIIVLNLFLWLFIAAMLRFIISRK</sequence>
<dbReference type="EMBL" id="JABASA010000009">
    <property type="protein sequence ID" value="NMD49112.1"/>
    <property type="molecule type" value="Genomic_DNA"/>
</dbReference>
<name>A0A7X9LDT9_STRRT</name>
<keyword evidence="3 5" id="KW-1133">Transmembrane helix</keyword>
<dbReference type="SUPFAM" id="SSF144083">
    <property type="entry name" value="Magnesium transport protein CorA, transmembrane region"/>
    <property type="match status" value="1"/>
</dbReference>
<accession>A0A7X9LDT9</accession>
<comment type="subcellular location">
    <subcellularLocation>
        <location evidence="1">Membrane</location>
        <topology evidence="1">Multi-pass membrane protein</topology>
    </subcellularLocation>
</comment>
<feature type="transmembrane region" description="Helical" evidence="5">
    <location>
        <begin position="34"/>
        <end position="57"/>
    </location>
</feature>
<evidence type="ECO:0000256" key="4">
    <source>
        <dbReference type="ARBA" id="ARBA00023136"/>
    </source>
</evidence>
<dbReference type="GO" id="GO:0016020">
    <property type="term" value="C:membrane"/>
    <property type="evidence" value="ECO:0007669"/>
    <property type="project" value="UniProtKB-SubCell"/>
</dbReference>
<dbReference type="Proteomes" id="UP000532121">
    <property type="component" value="Unassembled WGS sequence"/>
</dbReference>
<feature type="transmembrane region" description="Helical" evidence="5">
    <location>
        <begin position="7"/>
        <end position="28"/>
    </location>
</feature>
<keyword evidence="2 5" id="KW-0812">Transmembrane</keyword>
<gene>
    <name evidence="6" type="ORF">HHO37_05385</name>
</gene>
<evidence type="ECO:0000256" key="2">
    <source>
        <dbReference type="ARBA" id="ARBA00022692"/>
    </source>
</evidence>
<keyword evidence="4 5" id="KW-0472">Membrane</keyword>
<evidence type="ECO:0000256" key="3">
    <source>
        <dbReference type="ARBA" id="ARBA00022989"/>
    </source>
</evidence>
<dbReference type="InterPro" id="IPR045863">
    <property type="entry name" value="CorA_TM1_TM2"/>
</dbReference>
<reference evidence="6 7" key="1">
    <citation type="submission" date="2020-04" db="EMBL/GenBank/DDBJ databases">
        <title>MicrobeNet Type strains.</title>
        <authorList>
            <person name="Nicholson A.C."/>
        </authorList>
    </citation>
    <scope>NUCLEOTIDE SEQUENCE [LARGE SCALE GENOMIC DNA]</scope>
    <source>
        <strain evidence="6 7">DSM 22768</strain>
    </source>
</reference>
<organism evidence="6 7">
    <name type="scientific">Streptococcus ratti</name>
    <dbReference type="NCBI Taxonomy" id="1341"/>
    <lineage>
        <taxon>Bacteria</taxon>
        <taxon>Bacillati</taxon>
        <taxon>Bacillota</taxon>
        <taxon>Bacilli</taxon>
        <taxon>Lactobacillales</taxon>
        <taxon>Streptococcaceae</taxon>
        <taxon>Streptococcus</taxon>
    </lineage>
</organism>
<dbReference type="Gene3D" id="1.20.58.340">
    <property type="entry name" value="Magnesium transport protein CorA, transmembrane region"/>
    <property type="match status" value="1"/>
</dbReference>
<evidence type="ECO:0000256" key="5">
    <source>
        <dbReference type="SAM" id="Phobius"/>
    </source>
</evidence>
<evidence type="ECO:0000313" key="7">
    <source>
        <dbReference type="Proteomes" id="UP000532121"/>
    </source>
</evidence>